<gene>
    <name evidence="2" type="ORF">QLQ84_17850</name>
</gene>
<protein>
    <submittedName>
        <fullName evidence="2">Uncharacterized protein</fullName>
    </submittedName>
</protein>
<comment type="caution">
    <text evidence="2">The sequence shown here is derived from an EMBL/GenBank/DDBJ whole genome shotgun (WGS) entry which is preliminary data.</text>
</comment>
<dbReference type="RefSeq" id="WP_282723084.1">
    <property type="nucleotide sequence ID" value="NZ_JASCQO010000049.1"/>
</dbReference>
<sequence>MTPTTAIGAGPMPASASGPDLGALASQNLFEHMASTSGSTLQAVTPAELGDNLMSKLEGTIERIQNFPDRVGGDAGAPSSIADGEGVRSEEASGLGDPQFERMIESFGAMFDHAVDVRMVATCASQTAEACKRVTQG</sequence>
<dbReference type="Proteomes" id="UP001244242">
    <property type="component" value="Unassembled WGS sequence"/>
</dbReference>
<evidence type="ECO:0000313" key="2">
    <source>
        <dbReference type="EMBL" id="MDI5935657.1"/>
    </source>
</evidence>
<accession>A0ABT6VQZ4</accession>
<name>A0ABT6VQZ4_9GAMM</name>
<dbReference type="EMBL" id="JASCQO010000049">
    <property type="protein sequence ID" value="MDI5935657.1"/>
    <property type="molecule type" value="Genomic_DNA"/>
</dbReference>
<reference evidence="2 3" key="1">
    <citation type="submission" date="2023-04" db="EMBL/GenBank/DDBJ databases">
        <title>Halomonas strains isolated from rhizosphere soil.</title>
        <authorList>
            <person name="Xu L."/>
            <person name="Sun J.-Q."/>
        </authorList>
    </citation>
    <scope>NUCLEOTIDE SEQUENCE [LARGE SCALE GENOMIC DNA]</scope>
    <source>
        <strain evidence="2 3">LN1S58</strain>
    </source>
</reference>
<keyword evidence="3" id="KW-1185">Reference proteome</keyword>
<evidence type="ECO:0000313" key="3">
    <source>
        <dbReference type="Proteomes" id="UP001244242"/>
    </source>
</evidence>
<feature type="region of interest" description="Disordered" evidence="1">
    <location>
        <begin position="1"/>
        <end position="20"/>
    </location>
</feature>
<proteinExistence type="predicted"/>
<feature type="region of interest" description="Disordered" evidence="1">
    <location>
        <begin position="67"/>
        <end position="96"/>
    </location>
</feature>
<evidence type="ECO:0000256" key="1">
    <source>
        <dbReference type="SAM" id="MobiDB-lite"/>
    </source>
</evidence>
<organism evidence="2 3">
    <name type="scientific">Halomonas kalidii</name>
    <dbReference type="NCBI Taxonomy" id="3043293"/>
    <lineage>
        <taxon>Bacteria</taxon>
        <taxon>Pseudomonadati</taxon>
        <taxon>Pseudomonadota</taxon>
        <taxon>Gammaproteobacteria</taxon>
        <taxon>Oceanospirillales</taxon>
        <taxon>Halomonadaceae</taxon>
        <taxon>Halomonas</taxon>
    </lineage>
</organism>